<reference evidence="2" key="1">
    <citation type="submission" date="2015-08" db="EMBL/GenBank/DDBJ databases">
        <authorList>
            <person name="Babu N.S."/>
            <person name="Beckwith C.J."/>
            <person name="Beseler K.G."/>
            <person name="Brison A."/>
            <person name="Carone J.V."/>
            <person name="Caskin T.P."/>
            <person name="Diamond M."/>
            <person name="Durham M.E."/>
            <person name="Foxe J.M."/>
            <person name="Go M."/>
            <person name="Henderson B.A."/>
            <person name="Jones I.B."/>
            <person name="McGettigan J.A."/>
            <person name="Micheletti S.J."/>
            <person name="Nasrallah M.E."/>
            <person name="Ortiz D."/>
            <person name="Piller C.R."/>
            <person name="Privatt S.R."/>
            <person name="Schneider S.L."/>
            <person name="Sharp S."/>
            <person name="Smith T.C."/>
            <person name="Stanton J.D."/>
            <person name="Ullery H.E."/>
            <person name="Wilson R.J."/>
            <person name="Serrano M.G."/>
            <person name="Buck G."/>
            <person name="Lee V."/>
            <person name="Wang Y."/>
            <person name="Carvalho R."/>
            <person name="Voegtly L."/>
            <person name="Shi R."/>
            <person name="Duckworth R."/>
            <person name="Johnson A."/>
            <person name="Loviza R."/>
            <person name="Walstead R."/>
            <person name="Shah Z."/>
            <person name="Kiflezghi M."/>
            <person name="Wade K."/>
            <person name="Ball S.L."/>
            <person name="Bradley K.W."/>
            <person name="Asai D.J."/>
            <person name="Bowman C.A."/>
            <person name="Russell D.A."/>
            <person name="Pope W.H."/>
            <person name="Jacobs-Sera D."/>
            <person name="Hendrix R.W."/>
            <person name="Hatfull G.F."/>
        </authorList>
    </citation>
    <scope>NUCLEOTIDE SEQUENCE</scope>
</reference>
<organism evidence="2">
    <name type="scientific">metagenome</name>
    <dbReference type="NCBI Taxonomy" id="256318"/>
    <lineage>
        <taxon>unclassified sequences</taxon>
        <taxon>metagenomes</taxon>
    </lineage>
</organism>
<proteinExistence type="predicted"/>
<feature type="domain" description="N-acetyltransferase" evidence="1">
    <location>
        <begin position="5"/>
        <end position="169"/>
    </location>
</feature>
<dbReference type="Gene3D" id="3.40.630.30">
    <property type="match status" value="1"/>
</dbReference>
<keyword evidence="2" id="KW-0808">Transferase</keyword>
<dbReference type="PROSITE" id="PS51186">
    <property type="entry name" value="GNAT"/>
    <property type="match status" value="1"/>
</dbReference>
<dbReference type="AlphaFoldDB" id="A0A2P2CFW6"/>
<evidence type="ECO:0000259" key="1">
    <source>
        <dbReference type="PROSITE" id="PS51186"/>
    </source>
</evidence>
<dbReference type="SUPFAM" id="SSF55729">
    <property type="entry name" value="Acyl-CoA N-acyltransferases (Nat)"/>
    <property type="match status" value="1"/>
</dbReference>
<name>A0A2P2CFW6_9ZZZZ</name>
<gene>
    <name evidence="2" type="ORF">NOCA1240050</name>
</gene>
<dbReference type="GO" id="GO:0016747">
    <property type="term" value="F:acyltransferase activity, transferring groups other than amino-acyl groups"/>
    <property type="evidence" value="ECO:0007669"/>
    <property type="project" value="InterPro"/>
</dbReference>
<evidence type="ECO:0000313" key="2">
    <source>
        <dbReference type="EMBL" id="CUR60895.1"/>
    </source>
</evidence>
<dbReference type="EMBL" id="CZKB01000017">
    <property type="protein sequence ID" value="CUR60895.1"/>
    <property type="molecule type" value="Genomic_DNA"/>
</dbReference>
<dbReference type="InterPro" id="IPR016181">
    <property type="entry name" value="Acyl_CoA_acyltransferase"/>
</dbReference>
<dbReference type="Pfam" id="PF00583">
    <property type="entry name" value="Acetyltransf_1"/>
    <property type="match status" value="1"/>
</dbReference>
<sequence>MIRFLVTEAIAVHDTAAVWPVYEAVFGDQPDCETWRQAVWDKHIVRNGFRLARAYDGDALVGFAYGYTGEHGQWWTDSAQKALVPEVAEAWLGGHFELVSIGVLASARRRAVGRSLMRVLLEDLPHERMLLMTSSDADDPARRLYASEGWHVLGPGIGDDTVIMGRTSAVDAPPA</sequence>
<accession>A0A2P2CFW6</accession>
<protein>
    <submittedName>
        <fullName evidence="2">GCN5-related N-acetyltransferase</fullName>
    </submittedName>
</protein>
<dbReference type="InterPro" id="IPR000182">
    <property type="entry name" value="GNAT_dom"/>
</dbReference>